<dbReference type="Gene3D" id="3.40.50.10860">
    <property type="entry name" value="Leucine Dehydrogenase, chain A, domain 1"/>
    <property type="match status" value="1"/>
</dbReference>
<dbReference type="SUPFAM" id="SSF51735">
    <property type="entry name" value="NAD(P)-binding Rossmann-fold domains"/>
    <property type="match status" value="1"/>
</dbReference>
<organism evidence="4 5">
    <name type="scientific">Micrococcus flavus</name>
    <dbReference type="NCBI Taxonomy" id="384602"/>
    <lineage>
        <taxon>Bacteria</taxon>
        <taxon>Bacillati</taxon>
        <taxon>Actinomycetota</taxon>
        <taxon>Actinomycetes</taxon>
        <taxon>Micrococcales</taxon>
        <taxon>Micrococcaceae</taxon>
        <taxon>Micrococcus</taxon>
    </lineage>
</organism>
<name>A0A4Y8WUD1_9MICC</name>
<dbReference type="OrthoDB" id="9776868at2"/>
<keyword evidence="4" id="KW-0560">Oxidoreductase</keyword>
<dbReference type="EC" id="1.1.1.25" evidence="4"/>
<evidence type="ECO:0000256" key="1">
    <source>
        <dbReference type="ARBA" id="ARBA00004871"/>
    </source>
</evidence>
<comment type="pathway">
    <text evidence="1">Metabolic intermediate biosynthesis; chorismate biosynthesis; chorismate from D-erythrose 4-phosphate and phosphoenolpyruvate: step 4/7.</text>
</comment>
<dbReference type="GO" id="GO:0009073">
    <property type="term" value="P:aromatic amino acid family biosynthetic process"/>
    <property type="evidence" value="ECO:0007669"/>
    <property type="project" value="UniProtKB-KW"/>
</dbReference>
<accession>A0A4Y8WUD1</accession>
<keyword evidence="2" id="KW-0057">Aromatic amino acid biosynthesis</keyword>
<evidence type="ECO:0000256" key="2">
    <source>
        <dbReference type="ARBA" id="ARBA00023141"/>
    </source>
</evidence>
<dbReference type="GO" id="GO:0050661">
    <property type="term" value="F:NADP binding"/>
    <property type="evidence" value="ECO:0007669"/>
    <property type="project" value="TreeGrafter"/>
</dbReference>
<comment type="caution">
    <text evidence="4">The sequence shown here is derived from an EMBL/GenBank/DDBJ whole genome shotgun (WGS) entry which is preliminary data.</text>
</comment>
<dbReference type="GO" id="GO:0004764">
    <property type="term" value="F:shikimate 3-dehydrogenase (NADP+) activity"/>
    <property type="evidence" value="ECO:0007669"/>
    <property type="project" value="UniProtKB-EC"/>
</dbReference>
<dbReference type="Proteomes" id="UP000560081">
    <property type="component" value="Unassembled WGS sequence"/>
</dbReference>
<dbReference type="InterPro" id="IPR036291">
    <property type="entry name" value="NAD(P)-bd_dom_sf"/>
</dbReference>
<dbReference type="GO" id="GO:0005829">
    <property type="term" value="C:cytosol"/>
    <property type="evidence" value="ECO:0007669"/>
    <property type="project" value="TreeGrafter"/>
</dbReference>
<protein>
    <submittedName>
        <fullName evidence="4">Shikimate dehydrogenase</fullName>
        <ecNumber evidence="4">1.1.1.25</ecNumber>
    </submittedName>
</protein>
<dbReference type="InterPro" id="IPR046346">
    <property type="entry name" value="Aminoacid_DH-like_N_sf"/>
</dbReference>
<dbReference type="SUPFAM" id="SSF53223">
    <property type="entry name" value="Aminoacid dehydrogenase-like, N-terminal domain"/>
    <property type="match status" value="1"/>
</dbReference>
<keyword evidence="2" id="KW-0028">Amino-acid biosynthesis</keyword>
<dbReference type="AlphaFoldDB" id="A0A4Y8WUD1"/>
<dbReference type="InterPro" id="IPR013708">
    <property type="entry name" value="Shikimate_DH-bd_N"/>
</dbReference>
<keyword evidence="5" id="KW-1185">Reference proteome</keyword>
<dbReference type="PANTHER" id="PTHR21089:SF1">
    <property type="entry name" value="BIFUNCTIONAL 3-DEHYDROQUINATE DEHYDRATASE_SHIKIMATE DEHYDROGENASE, CHLOROPLASTIC"/>
    <property type="match status" value="1"/>
</dbReference>
<dbReference type="InterPro" id="IPR022893">
    <property type="entry name" value="Shikimate_DH_fam"/>
</dbReference>
<proteinExistence type="predicted"/>
<evidence type="ECO:0000313" key="4">
    <source>
        <dbReference type="EMBL" id="MBB4882575.1"/>
    </source>
</evidence>
<evidence type="ECO:0000259" key="3">
    <source>
        <dbReference type="Pfam" id="PF08501"/>
    </source>
</evidence>
<dbReference type="EMBL" id="JACHMC010000001">
    <property type="protein sequence ID" value="MBB4882575.1"/>
    <property type="molecule type" value="Genomic_DNA"/>
</dbReference>
<dbReference type="GO" id="GO:0009423">
    <property type="term" value="P:chorismate biosynthetic process"/>
    <property type="evidence" value="ECO:0007669"/>
    <property type="project" value="TreeGrafter"/>
</dbReference>
<dbReference type="Pfam" id="PF08501">
    <property type="entry name" value="Shikimate_dh_N"/>
    <property type="match status" value="1"/>
</dbReference>
<reference evidence="4 5" key="1">
    <citation type="submission" date="2020-08" db="EMBL/GenBank/DDBJ databases">
        <title>Sequencing the genomes of 1000 actinobacteria strains.</title>
        <authorList>
            <person name="Klenk H.-P."/>
        </authorList>
    </citation>
    <scope>NUCLEOTIDE SEQUENCE [LARGE SCALE GENOMIC DNA]</scope>
    <source>
        <strain evidence="4 5">DSM 19079</strain>
    </source>
</reference>
<evidence type="ECO:0000313" key="5">
    <source>
        <dbReference type="Proteomes" id="UP000560081"/>
    </source>
</evidence>
<feature type="domain" description="Shikimate dehydrogenase substrate binding N-terminal" evidence="3">
    <location>
        <begin position="13"/>
        <end position="109"/>
    </location>
</feature>
<dbReference type="GO" id="GO:0019632">
    <property type="term" value="P:shikimate metabolic process"/>
    <property type="evidence" value="ECO:0007669"/>
    <property type="project" value="TreeGrafter"/>
</dbReference>
<sequence length="323" mass="32465">MSPAAAPRLRAAVLGRPVAHSLSPVLHRAACAVLGLDVDYTREDLGEDEVAGFLAHRLGAPGCAAAPAALGDGEDWLGCSVTMPLKAAVVAAADERTARVRALGVANTLVRDHPDHPGRILAHNTDVDGIVRALADGGLDASARGGTVGVLGNGGTASAAVAAAHALGADAVRFGVREPGRAADVVRLARGLGMEAVACGQEELVAGAGRLRAVVATLPPRAADPLAEAVADAALPPLLDAAYDPWPSALARAWSAAGGTVVSGVAMLLHQGVEQVRLFTERPRRERGVAEPDWAAVTRAAAQALGPAALPGGVTRRGARGGA</sequence>
<dbReference type="PANTHER" id="PTHR21089">
    <property type="entry name" value="SHIKIMATE DEHYDROGENASE"/>
    <property type="match status" value="1"/>
</dbReference>
<dbReference type="Gene3D" id="3.40.50.720">
    <property type="entry name" value="NAD(P)-binding Rossmann-like Domain"/>
    <property type="match status" value="1"/>
</dbReference>
<gene>
    <name evidence="4" type="ORF">BJ976_000926</name>
</gene>
<dbReference type="RefSeq" id="WP_135030977.1">
    <property type="nucleotide sequence ID" value="NZ_BMLA01000001.1"/>
</dbReference>